<dbReference type="Proteomes" id="UP001385951">
    <property type="component" value="Unassembled WGS sequence"/>
</dbReference>
<evidence type="ECO:0000256" key="1">
    <source>
        <dbReference type="SAM" id="MobiDB-lite"/>
    </source>
</evidence>
<feature type="region of interest" description="Disordered" evidence="1">
    <location>
        <begin position="123"/>
        <end position="198"/>
    </location>
</feature>
<feature type="chain" id="PRO_5043396069" evidence="3">
    <location>
        <begin position="20"/>
        <end position="231"/>
    </location>
</feature>
<keyword evidence="2" id="KW-0812">Transmembrane</keyword>
<feature type="transmembrane region" description="Helical" evidence="2">
    <location>
        <begin position="209"/>
        <end position="230"/>
    </location>
</feature>
<dbReference type="AlphaFoldDB" id="A0AAW0G4B9"/>
<evidence type="ECO:0000256" key="3">
    <source>
        <dbReference type="SAM" id="SignalP"/>
    </source>
</evidence>
<proteinExistence type="predicted"/>
<comment type="caution">
    <text evidence="4">The sequence shown here is derived from an EMBL/GenBank/DDBJ whole genome shotgun (WGS) entry which is preliminary data.</text>
</comment>
<name>A0AAW0G4B9_9APHY</name>
<sequence length="231" mass="22472">MQLKALIAAGLVPAAIVCGLPVEKRSDPFQDLLDFFSGDLGSIVNKINQGALNAQASQQVSSILQSAPNGVGAAVVTGSNGLPQVELTSLNGPVITLANGPGGVTTTFAGQTYTIVTATAPATTSSGASSTFSTSASTTSSPFASSTSASTSTGSSSSGSSTSSSASASSTTSSSSTSGSASSTSSDSSSTHSADPKSFVAENKKDNGAMTFVVPLISVVAGIVTGGWLVL</sequence>
<evidence type="ECO:0000313" key="4">
    <source>
        <dbReference type="EMBL" id="KAK7686534.1"/>
    </source>
</evidence>
<keyword evidence="5" id="KW-1185">Reference proteome</keyword>
<reference evidence="4 5" key="1">
    <citation type="submission" date="2022-09" db="EMBL/GenBank/DDBJ databases">
        <authorList>
            <person name="Palmer J.M."/>
        </authorList>
    </citation>
    <scope>NUCLEOTIDE SEQUENCE [LARGE SCALE GENOMIC DNA]</scope>
    <source>
        <strain evidence="4 5">DSM 7382</strain>
    </source>
</reference>
<keyword evidence="3" id="KW-0732">Signal</keyword>
<gene>
    <name evidence="4" type="ORF">QCA50_010134</name>
</gene>
<accession>A0AAW0G4B9</accession>
<keyword evidence="2" id="KW-1133">Transmembrane helix</keyword>
<keyword evidence="2" id="KW-0472">Membrane</keyword>
<dbReference type="EMBL" id="JASBNA010000016">
    <property type="protein sequence ID" value="KAK7686534.1"/>
    <property type="molecule type" value="Genomic_DNA"/>
</dbReference>
<evidence type="ECO:0000313" key="5">
    <source>
        <dbReference type="Proteomes" id="UP001385951"/>
    </source>
</evidence>
<feature type="compositionally biased region" description="Low complexity" evidence="1">
    <location>
        <begin position="123"/>
        <end position="193"/>
    </location>
</feature>
<organism evidence="4 5">
    <name type="scientific">Cerrena zonata</name>
    <dbReference type="NCBI Taxonomy" id="2478898"/>
    <lineage>
        <taxon>Eukaryota</taxon>
        <taxon>Fungi</taxon>
        <taxon>Dikarya</taxon>
        <taxon>Basidiomycota</taxon>
        <taxon>Agaricomycotina</taxon>
        <taxon>Agaricomycetes</taxon>
        <taxon>Polyporales</taxon>
        <taxon>Cerrenaceae</taxon>
        <taxon>Cerrena</taxon>
    </lineage>
</organism>
<protein>
    <submittedName>
        <fullName evidence="4">Uncharacterized protein</fullName>
    </submittedName>
</protein>
<feature type="signal peptide" evidence="3">
    <location>
        <begin position="1"/>
        <end position="19"/>
    </location>
</feature>
<evidence type="ECO:0000256" key="2">
    <source>
        <dbReference type="SAM" id="Phobius"/>
    </source>
</evidence>